<comment type="caution">
    <text evidence="2">The sequence shown here is derived from an EMBL/GenBank/DDBJ whole genome shotgun (WGS) entry which is preliminary data.</text>
</comment>
<reference evidence="3" key="1">
    <citation type="journal article" date="2019" name="Int. J. Syst. Evol. Microbiol.">
        <title>The Global Catalogue of Microorganisms (GCM) 10K type strain sequencing project: providing services to taxonomists for standard genome sequencing and annotation.</title>
        <authorList>
            <consortium name="The Broad Institute Genomics Platform"/>
            <consortium name="The Broad Institute Genome Sequencing Center for Infectious Disease"/>
            <person name="Wu L."/>
            <person name="Ma J."/>
        </authorList>
    </citation>
    <scope>NUCLEOTIDE SEQUENCE [LARGE SCALE GENOMIC DNA]</scope>
    <source>
        <strain evidence="3">JCM 16902</strain>
    </source>
</reference>
<organism evidence="2 3">
    <name type="scientific">Kineosporia mesophila</name>
    <dbReference type="NCBI Taxonomy" id="566012"/>
    <lineage>
        <taxon>Bacteria</taxon>
        <taxon>Bacillati</taxon>
        <taxon>Actinomycetota</taxon>
        <taxon>Actinomycetes</taxon>
        <taxon>Kineosporiales</taxon>
        <taxon>Kineosporiaceae</taxon>
        <taxon>Kineosporia</taxon>
    </lineage>
</organism>
<protein>
    <submittedName>
        <fullName evidence="2">Uncharacterized protein</fullName>
    </submittedName>
</protein>
<dbReference type="EMBL" id="BAAAZO010000012">
    <property type="protein sequence ID" value="GAA3637278.1"/>
    <property type="molecule type" value="Genomic_DNA"/>
</dbReference>
<feature type="compositionally biased region" description="Basic and acidic residues" evidence="1">
    <location>
        <begin position="22"/>
        <end position="31"/>
    </location>
</feature>
<sequence>MEDADQLVGQRGLPGPAGAVDGENRGGRGERAGAGLLEKADEQVDRLRTRPGIRPGIELGIGPAIRLGIGLAIGLGAGRHRADTTL</sequence>
<keyword evidence="3" id="KW-1185">Reference proteome</keyword>
<evidence type="ECO:0000256" key="1">
    <source>
        <dbReference type="SAM" id="MobiDB-lite"/>
    </source>
</evidence>
<evidence type="ECO:0000313" key="3">
    <source>
        <dbReference type="Proteomes" id="UP001501074"/>
    </source>
</evidence>
<dbReference type="Proteomes" id="UP001501074">
    <property type="component" value="Unassembled WGS sequence"/>
</dbReference>
<name>A0ABP7AQ47_9ACTN</name>
<evidence type="ECO:0000313" key="2">
    <source>
        <dbReference type="EMBL" id="GAA3637278.1"/>
    </source>
</evidence>
<accession>A0ABP7AQ47</accession>
<gene>
    <name evidence="2" type="ORF">GCM10022223_65130</name>
</gene>
<feature type="region of interest" description="Disordered" evidence="1">
    <location>
        <begin position="1"/>
        <end position="35"/>
    </location>
</feature>
<proteinExistence type="predicted"/>